<keyword evidence="3" id="KW-1185">Reference proteome</keyword>
<feature type="domain" description="Putative tail fiber protein gp53-like C-terminal" evidence="1">
    <location>
        <begin position="447"/>
        <end position="521"/>
    </location>
</feature>
<evidence type="ECO:0000259" key="1">
    <source>
        <dbReference type="Pfam" id="PF21882"/>
    </source>
</evidence>
<reference evidence="2 3" key="1">
    <citation type="submission" date="2017-02" db="EMBL/GenBank/DDBJ databases">
        <title>Draft genome sequence of a Kluyvera intermedia isolate from a patient with a pancreatic abscess.</title>
        <authorList>
            <person name="Thele R."/>
        </authorList>
    </citation>
    <scope>NUCLEOTIDE SEQUENCE [LARGE SCALE GENOMIC DNA]</scope>
    <source>
        <strain evidence="2 3">FOSA7093</strain>
    </source>
</reference>
<accession>A0ABX3U7A8</accession>
<dbReference type="Pfam" id="PF21882">
    <property type="entry name" value="Gp53-like_C"/>
    <property type="match status" value="1"/>
</dbReference>
<dbReference type="RefSeq" id="WP_085007808.1">
    <property type="nucleotide sequence ID" value="NZ_MWPR01000092.1"/>
</dbReference>
<dbReference type="Proteomes" id="UP000192521">
    <property type="component" value="Unassembled WGS sequence"/>
</dbReference>
<comment type="caution">
    <text evidence="2">The sequence shown here is derived from an EMBL/GenBank/DDBJ whole genome shotgun (WGS) entry which is preliminary data.</text>
</comment>
<dbReference type="Gene3D" id="2.60.40.3940">
    <property type="match status" value="1"/>
</dbReference>
<gene>
    <name evidence="2" type="ORF">B2M27_26630</name>
</gene>
<organism evidence="2 3">
    <name type="scientific">Kluyvera intermedia</name>
    <name type="common">Enterobacter intermedius</name>
    <dbReference type="NCBI Taxonomy" id="61648"/>
    <lineage>
        <taxon>Bacteria</taxon>
        <taxon>Pseudomonadati</taxon>
        <taxon>Pseudomonadota</taxon>
        <taxon>Gammaproteobacteria</taxon>
        <taxon>Enterobacterales</taxon>
        <taxon>Enterobacteriaceae</taxon>
        <taxon>Kluyvera</taxon>
    </lineage>
</organism>
<dbReference type="EMBL" id="MWPR01000092">
    <property type="protein sequence ID" value="ORJ47323.1"/>
    <property type="molecule type" value="Genomic_DNA"/>
</dbReference>
<sequence length="521" mass="54203">MAKNDFKPFATGASANVITQAEYEALTALMTGFQAGKASSAQVNKALRQATFVAAALAQYITNKTGQDVPDNGDVTAFITKMAAALGKDFQALDAALTSLAALPGAADTLAYFTGPDTLALTSLTAAGRNLINKADVASIIQYLGLQNTINLAANALQRSGDNIAWLNVAQLLQAASMHVNLPGVADTQGLTIDWNRLGPGGAAGFTNNRGLGAGGFVFQTVDQTNKIVHSTITFDVNGQILAPSNLCAGTAKFAIDGNSYGTIWGVAGGSDWLSNYLATKFSGIQNQFTAIPVNNTTGDISGTAWGGSLAVNLTTRFNAIPVDNPTGNIKGTQWGTAGGTDWLSNFLANKFIGIQNQFNAIPINNLTGDINGTAWGGLLSAHLAAKWVGIQNQFNAIPVDNPSGNIRGSAWGNDWLSNYINSRFAAVADVLTMVGPLNGYFKSPTSGLIVQFGWLQSASTNVETSGYNIAFPHTCVGVVFQVGIGAAGSVTVRGGPVNAQGFNYATSAALQGFTWFAWGY</sequence>
<protein>
    <recommendedName>
        <fullName evidence="1">Putative tail fiber protein gp53-like C-terminal domain-containing protein</fullName>
    </recommendedName>
</protein>
<dbReference type="InterPro" id="IPR054075">
    <property type="entry name" value="Gp53-like_C"/>
</dbReference>
<evidence type="ECO:0000313" key="2">
    <source>
        <dbReference type="EMBL" id="ORJ47323.1"/>
    </source>
</evidence>
<dbReference type="Gene3D" id="6.20.70.20">
    <property type="match status" value="3"/>
</dbReference>
<name>A0ABX3U7A8_KLUIN</name>
<proteinExistence type="predicted"/>
<evidence type="ECO:0000313" key="3">
    <source>
        <dbReference type="Proteomes" id="UP000192521"/>
    </source>
</evidence>